<keyword evidence="1" id="KW-0479">Metal-binding</keyword>
<dbReference type="GO" id="GO:0005737">
    <property type="term" value="C:cytoplasm"/>
    <property type="evidence" value="ECO:0007669"/>
    <property type="project" value="TreeGrafter"/>
</dbReference>
<dbReference type="GO" id="GO:0002953">
    <property type="term" value="F:5'-deoxynucleotidase activity"/>
    <property type="evidence" value="ECO:0007669"/>
    <property type="project" value="InterPro"/>
</dbReference>
<keyword evidence="5" id="KW-1185">Reference proteome</keyword>
<dbReference type="OrthoDB" id="9796032at2"/>
<evidence type="ECO:0000313" key="4">
    <source>
        <dbReference type="EMBL" id="OCS89876.1"/>
    </source>
</evidence>
<dbReference type="Pfam" id="PF13023">
    <property type="entry name" value="HD_3"/>
    <property type="match status" value="1"/>
</dbReference>
<dbReference type="InterPro" id="IPR006674">
    <property type="entry name" value="HD_domain"/>
</dbReference>
<gene>
    <name evidence="4" type="ORF">A6K76_12175</name>
</gene>
<evidence type="ECO:0000259" key="3">
    <source>
        <dbReference type="Pfam" id="PF13023"/>
    </source>
</evidence>
<sequence>MQHILSFLHTAEKLKMELRHSWLSDGRQESVAEHTWRLTLIAMTLEPHFKQPVNMEKLLKMLIIHDLAEVAIGDIPAFEVSERKNNKHEMEAAAMKRICETLGEQGDAFFALWQEGEAKETYEAKVANAIDKLEAQLQHNEAGVHTWLPIEHEMTFRLDQHTQFDETLKALRAVIVDEAIDKMKQANSPYIAK</sequence>
<comment type="caution">
    <text evidence="4">The sequence shown here is derived from an EMBL/GenBank/DDBJ whole genome shotgun (WGS) entry which is preliminary data.</text>
</comment>
<evidence type="ECO:0000256" key="2">
    <source>
        <dbReference type="ARBA" id="ARBA00022801"/>
    </source>
</evidence>
<dbReference type="Gene3D" id="1.10.3210.10">
    <property type="entry name" value="Hypothetical protein af1432"/>
    <property type="match status" value="1"/>
</dbReference>
<reference evidence="4 5" key="1">
    <citation type="submission" date="2016-07" db="EMBL/GenBank/DDBJ databases">
        <title>Caryophanon latum genome sequencing.</title>
        <authorList>
            <person name="Verma A."/>
            <person name="Pal Y."/>
            <person name="Krishnamurthi S."/>
        </authorList>
    </citation>
    <scope>NUCLEOTIDE SEQUENCE [LARGE SCALE GENOMIC DNA]</scope>
    <source>
        <strain evidence="4 5">DSM 14151</strain>
    </source>
</reference>
<dbReference type="PANTHER" id="PTHR11845:SF13">
    <property type="entry name" value="5'-DEOXYNUCLEOTIDASE HDDC2"/>
    <property type="match status" value="1"/>
</dbReference>
<dbReference type="AlphaFoldDB" id="A0A1C0YRT3"/>
<name>A0A1C0YRT3_9BACL</name>
<evidence type="ECO:0000313" key="5">
    <source>
        <dbReference type="Proteomes" id="UP000093482"/>
    </source>
</evidence>
<keyword evidence="2 4" id="KW-0378">Hydrolase</keyword>
<dbReference type="SUPFAM" id="SSF109604">
    <property type="entry name" value="HD-domain/PDEase-like"/>
    <property type="match status" value="1"/>
</dbReference>
<dbReference type="EMBL" id="MATO01000039">
    <property type="protein sequence ID" value="OCS89876.1"/>
    <property type="molecule type" value="Genomic_DNA"/>
</dbReference>
<evidence type="ECO:0000256" key="1">
    <source>
        <dbReference type="ARBA" id="ARBA00022723"/>
    </source>
</evidence>
<proteinExistence type="predicted"/>
<accession>A0A1C0YRT3</accession>
<protein>
    <submittedName>
        <fullName evidence="4">HAD family hydrolase</fullName>
    </submittedName>
</protein>
<organism evidence="4 5">
    <name type="scientific">Caryophanon latum</name>
    <dbReference type="NCBI Taxonomy" id="33977"/>
    <lineage>
        <taxon>Bacteria</taxon>
        <taxon>Bacillati</taxon>
        <taxon>Bacillota</taxon>
        <taxon>Bacilli</taxon>
        <taxon>Bacillales</taxon>
        <taxon>Caryophanaceae</taxon>
        <taxon>Caryophanon</taxon>
    </lineage>
</organism>
<dbReference type="RefSeq" id="WP_066465016.1">
    <property type="nucleotide sequence ID" value="NZ_MATO01000039.1"/>
</dbReference>
<dbReference type="InterPro" id="IPR039356">
    <property type="entry name" value="YfbR/HDDC2"/>
</dbReference>
<dbReference type="PANTHER" id="PTHR11845">
    <property type="entry name" value="5'-DEOXYNUCLEOTIDASE HDDC2"/>
    <property type="match status" value="1"/>
</dbReference>
<dbReference type="Proteomes" id="UP000093482">
    <property type="component" value="Unassembled WGS sequence"/>
</dbReference>
<dbReference type="GO" id="GO:0046872">
    <property type="term" value="F:metal ion binding"/>
    <property type="evidence" value="ECO:0007669"/>
    <property type="project" value="UniProtKB-KW"/>
</dbReference>
<feature type="domain" description="HD" evidence="3">
    <location>
        <begin position="11"/>
        <end position="170"/>
    </location>
</feature>